<evidence type="ECO:0007829" key="3">
    <source>
        <dbReference type="PDB" id="6YNW"/>
    </source>
</evidence>
<reference evidence="3 4" key="2">
    <citation type="journal article" date="2020" name="Nat. Commun.">
        <title>Type III ATP synthase is a symmetry-deviated dimer that induces membrane curvature through tetramerization.</title>
        <authorList>
            <person name="Flygaard R.K."/>
            <person name="Muhleip A."/>
            <person name="Tobiasson V."/>
            <person name="Amunts A."/>
        </authorList>
    </citation>
    <scope>STRUCTURE BY ELECTRON MICROSCOPY (2.70 ANGSTROMS)</scope>
</reference>
<dbReference type="OrthoDB" id="285608at2759"/>
<dbReference type="Proteomes" id="UP000009168">
    <property type="component" value="Unassembled WGS sequence"/>
</dbReference>
<keyword evidence="3 4" id="KW-0002">3D-structure</keyword>
<protein>
    <submittedName>
        <fullName evidence="1">Uncharacterized protein</fullName>
    </submittedName>
</protein>
<dbReference type="PDB" id="6YNZ">
    <property type="method" value="EM"/>
    <property type="resolution" value="3.10 A"/>
    <property type="chains" value="d1/d2/d4/d5=1-158"/>
</dbReference>
<dbReference type="PDB" id="6YNY">
    <property type="method" value="EM"/>
    <property type="resolution" value="2.70 A"/>
    <property type="chains" value="d1/d2=1-158"/>
</dbReference>
<dbReference type="RefSeq" id="XP_001010921.2">
    <property type="nucleotide sequence ID" value="XM_001010921.2"/>
</dbReference>
<evidence type="ECO:0000313" key="2">
    <source>
        <dbReference type="Proteomes" id="UP000009168"/>
    </source>
</evidence>
<dbReference type="TCDB" id="3.A.2.1.4">
    <property type="family name" value="the h+- or na+-translocating f-type, v-type and a-type atpase (f-atpase) superfamily"/>
</dbReference>
<dbReference type="GeneID" id="7837105"/>
<keyword evidence="2" id="KW-1185">Reference proteome</keyword>
<dbReference type="EMDB" id="EMD-10861"/>
<dbReference type="PDB" id="6YNW">
    <property type="method" value="EM"/>
    <property type="resolution" value="3.10 A"/>
    <property type="chains" value="d=1-158"/>
</dbReference>
<dbReference type="EMBL" id="GG662795">
    <property type="protein sequence ID" value="EAR90676.2"/>
    <property type="molecule type" value="Genomic_DNA"/>
</dbReference>
<accession>Q22ZH1</accession>
<organism evidence="1 2">
    <name type="scientific">Tetrahymena thermophila (strain SB210)</name>
    <dbReference type="NCBI Taxonomy" id="312017"/>
    <lineage>
        <taxon>Eukaryota</taxon>
        <taxon>Sar</taxon>
        <taxon>Alveolata</taxon>
        <taxon>Ciliophora</taxon>
        <taxon>Intramacronucleata</taxon>
        <taxon>Oligohymenophorea</taxon>
        <taxon>Hymenostomatida</taxon>
        <taxon>Tetrahymenina</taxon>
        <taxon>Tetrahymenidae</taxon>
        <taxon>Tetrahymena</taxon>
    </lineage>
</organism>
<dbReference type="InParanoid" id="Q22ZH1"/>
<reference evidence="2" key="1">
    <citation type="journal article" date="2006" name="PLoS Biol.">
        <title>Macronuclear genome sequence of the ciliate Tetrahymena thermophila, a model eukaryote.</title>
        <authorList>
            <person name="Eisen J.A."/>
            <person name="Coyne R.S."/>
            <person name="Wu M."/>
            <person name="Wu D."/>
            <person name="Thiagarajan M."/>
            <person name="Wortman J.R."/>
            <person name="Badger J.H."/>
            <person name="Ren Q."/>
            <person name="Amedeo P."/>
            <person name="Jones K.M."/>
            <person name="Tallon L.J."/>
            <person name="Delcher A.L."/>
            <person name="Salzberg S.L."/>
            <person name="Silva J.C."/>
            <person name="Haas B.J."/>
            <person name="Majoros W.H."/>
            <person name="Farzad M."/>
            <person name="Carlton J.M."/>
            <person name="Smith R.K. Jr."/>
            <person name="Garg J."/>
            <person name="Pearlman R.E."/>
            <person name="Karrer K.M."/>
            <person name="Sun L."/>
            <person name="Manning G."/>
            <person name="Elde N.C."/>
            <person name="Turkewitz A.P."/>
            <person name="Asai D.J."/>
            <person name="Wilkes D.E."/>
            <person name="Wang Y."/>
            <person name="Cai H."/>
            <person name="Collins K."/>
            <person name="Stewart B.A."/>
            <person name="Lee S.R."/>
            <person name="Wilamowska K."/>
            <person name="Weinberg Z."/>
            <person name="Ruzzo W.L."/>
            <person name="Wloga D."/>
            <person name="Gaertig J."/>
            <person name="Frankel J."/>
            <person name="Tsao C.-C."/>
            <person name="Gorovsky M.A."/>
            <person name="Keeling P.J."/>
            <person name="Waller R.F."/>
            <person name="Patron N.J."/>
            <person name="Cherry J.M."/>
            <person name="Stover N.A."/>
            <person name="Krieger C.J."/>
            <person name="del Toro C."/>
            <person name="Ryder H.F."/>
            <person name="Williamson S.C."/>
            <person name="Barbeau R.A."/>
            <person name="Hamilton E.P."/>
            <person name="Orias E."/>
        </authorList>
    </citation>
    <scope>NUCLEOTIDE SEQUENCE [LARGE SCALE GENOMIC DNA]</scope>
    <source>
        <strain evidence="2">SB210</strain>
    </source>
</reference>
<name>Q22ZH1_TETTS</name>
<dbReference type="SMR" id="Q22ZH1"/>
<evidence type="ECO:0007829" key="4">
    <source>
        <dbReference type="PDB" id="6YNY"/>
    </source>
</evidence>
<gene>
    <name evidence="1" type="ORF">TTHERM_01094890</name>
</gene>
<dbReference type="EMDB" id="EMD-10858"/>
<dbReference type="STRING" id="312017.Q22ZH1"/>
<evidence type="ECO:0000313" key="1">
    <source>
        <dbReference type="EMBL" id="EAR90676.2"/>
    </source>
</evidence>
<sequence length="158" mass="17868">MFTRFVTQPTLLTQTQRALFSALTKKQKMEVTLRTPYKEYLANFDGFSRITAKTNEASLVIQNKTPASLYVLPPGPLKIRFTSEVKNVSGDFLHTGGWVIVHADNTCEINVMDLFDRKEVRADQFEKGNIQDLDTLAGKYAAKSRKSTVRLFTKATTQ</sequence>
<dbReference type="HOGENOM" id="CLU_1216882_0_0_1"/>
<dbReference type="KEGG" id="tet:TTHERM_01094890"/>
<dbReference type="EMDB" id="EMD-10860"/>
<dbReference type="AlphaFoldDB" id="Q22ZH1"/>
<proteinExistence type="evidence at protein level"/>